<name>A0A645EEY7_9ZZZZ</name>
<gene>
    <name evidence="1" type="ORF">SDC9_146353</name>
</gene>
<dbReference type="AlphaFoldDB" id="A0A645EEY7"/>
<organism evidence="1">
    <name type="scientific">bioreactor metagenome</name>
    <dbReference type="NCBI Taxonomy" id="1076179"/>
    <lineage>
        <taxon>unclassified sequences</taxon>
        <taxon>metagenomes</taxon>
        <taxon>ecological metagenomes</taxon>
    </lineage>
</organism>
<reference evidence="1" key="1">
    <citation type="submission" date="2019-08" db="EMBL/GenBank/DDBJ databases">
        <authorList>
            <person name="Kucharzyk K."/>
            <person name="Murdoch R.W."/>
            <person name="Higgins S."/>
            <person name="Loffler F."/>
        </authorList>
    </citation>
    <scope>NUCLEOTIDE SEQUENCE</scope>
</reference>
<dbReference type="EMBL" id="VSSQ01045272">
    <property type="protein sequence ID" value="MPM99162.1"/>
    <property type="molecule type" value="Genomic_DNA"/>
</dbReference>
<sequence length="191" mass="21246">MGVAVNQLFTEVRGRVPQGEPALFLRDSADEHHLQKKISHFFAKARVVVVVDRLADLVGLFQHRGPKGSDGLLRVPGAAAGRPENRQDLVHLVHAAPVHFQKTEGWQNRAGGMGITGIVLAVQLKKRDFSAMVAFAVKDRQSDLKLVRIILRKRQLNRPGEQKAVDLADDQRLFNVDSFPFHAAGVQRRRG</sequence>
<comment type="caution">
    <text evidence="1">The sequence shown here is derived from an EMBL/GenBank/DDBJ whole genome shotgun (WGS) entry which is preliminary data.</text>
</comment>
<proteinExistence type="predicted"/>
<evidence type="ECO:0000313" key="1">
    <source>
        <dbReference type="EMBL" id="MPM99162.1"/>
    </source>
</evidence>
<accession>A0A645EEY7</accession>
<protein>
    <submittedName>
        <fullName evidence="1">Uncharacterized protein</fullName>
    </submittedName>
</protein>